<evidence type="ECO:0000313" key="3">
    <source>
        <dbReference type="EMBL" id="MFF4774206.1"/>
    </source>
</evidence>
<name>A0ABW6V4F3_MICFU</name>
<keyword evidence="2" id="KW-0472">Membrane</keyword>
<feature type="transmembrane region" description="Helical" evidence="2">
    <location>
        <begin position="58"/>
        <end position="78"/>
    </location>
</feature>
<organism evidence="3 4">
    <name type="scientific">Microtetraspora fusca</name>
    <dbReference type="NCBI Taxonomy" id="1997"/>
    <lineage>
        <taxon>Bacteria</taxon>
        <taxon>Bacillati</taxon>
        <taxon>Actinomycetota</taxon>
        <taxon>Actinomycetes</taxon>
        <taxon>Streptosporangiales</taxon>
        <taxon>Streptosporangiaceae</taxon>
        <taxon>Microtetraspora</taxon>
    </lineage>
</organism>
<sequence>MAITESDLRDLLDGDSGGPGDAASNAAGRRAGAPDGFTRGVTLADVDRRVRRIRRRRLAAAATGVLAAGLAVTGVLTVPRTVTAGGPDDVTTAVMAQPSPSNSRLYSQEDVVLAQQSYHRAGVKRRLTVQVTKRTGRVGVFVTCPNSPSYAIILQNGRWLWDEPCGKFEEGQFKATWVIEEGIDKKRGRNIVEVLLVPFNVPASWPSWQRLSPDERKKVLESAKPYPAEWSVTVREMAPRFS</sequence>
<feature type="compositionally biased region" description="Low complexity" evidence="1">
    <location>
        <begin position="21"/>
        <end position="33"/>
    </location>
</feature>
<dbReference type="EMBL" id="JBIAXI010000008">
    <property type="protein sequence ID" value="MFF4774206.1"/>
    <property type="molecule type" value="Genomic_DNA"/>
</dbReference>
<keyword evidence="2" id="KW-1133">Transmembrane helix</keyword>
<feature type="compositionally biased region" description="Basic and acidic residues" evidence="1">
    <location>
        <begin position="1"/>
        <end position="12"/>
    </location>
</feature>
<protein>
    <submittedName>
        <fullName evidence="3">Uncharacterized protein</fullName>
    </submittedName>
</protein>
<evidence type="ECO:0000256" key="1">
    <source>
        <dbReference type="SAM" id="MobiDB-lite"/>
    </source>
</evidence>
<dbReference type="RefSeq" id="WP_387342585.1">
    <property type="nucleotide sequence ID" value="NZ_JBIAXI010000008.1"/>
</dbReference>
<accession>A0ABW6V4F3</accession>
<gene>
    <name evidence="3" type="ORF">ACFY05_15225</name>
</gene>
<keyword evidence="2" id="KW-0812">Transmembrane</keyword>
<dbReference type="Proteomes" id="UP001602119">
    <property type="component" value="Unassembled WGS sequence"/>
</dbReference>
<evidence type="ECO:0000313" key="4">
    <source>
        <dbReference type="Proteomes" id="UP001602119"/>
    </source>
</evidence>
<comment type="caution">
    <text evidence="3">The sequence shown here is derived from an EMBL/GenBank/DDBJ whole genome shotgun (WGS) entry which is preliminary data.</text>
</comment>
<reference evidence="3 4" key="1">
    <citation type="submission" date="2024-10" db="EMBL/GenBank/DDBJ databases">
        <title>The Natural Products Discovery Center: Release of the First 8490 Sequenced Strains for Exploring Actinobacteria Biosynthetic Diversity.</title>
        <authorList>
            <person name="Kalkreuter E."/>
            <person name="Kautsar S.A."/>
            <person name="Yang D."/>
            <person name="Bader C.D."/>
            <person name="Teijaro C.N."/>
            <person name="Fluegel L."/>
            <person name="Davis C.M."/>
            <person name="Simpson J.R."/>
            <person name="Lauterbach L."/>
            <person name="Steele A.D."/>
            <person name="Gui C."/>
            <person name="Meng S."/>
            <person name="Li G."/>
            <person name="Viehrig K."/>
            <person name="Ye F."/>
            <person name="Su P."/>
            <person name="Kiefer A.F."/>
            <person name="Nichols A."/>
            <person name="Cepeda A.J."/>
            <person name="Yan W."/>
            <person name="Fan B."/>
            <person name="Jiang Y."/>
            <person name="Adhikari A."/>
            <person name="Zheng C.-J."/>
            <person name="Schuster L."/>
            <person name="Cowan T.M."/>
            <person name="Smanski M.J."/>
            <person name="Chevrette M.G."/>
            <person name="De Carvalho L.P.S."/>
            <person name="Shen B."/>
        </authorList>
    </citation>
    <scope>NUCLEOTIDE SEQUENCE [LARGE SCALE GENOMIC DNA]</scope>
    <source>
        <strain evidence="3 4">NPDC001281</strain>
    </source>
</reference>
<proteinExistence type="predicted"/>
<evidence type="ECO:0000256" key="2">
    <source>
        <dbReference type="SAM" id="Phobius"/>
    </source>
</evidence>
<keyword evidence="4" id="KW-1185">Reference proteome</keyword>
<feature type="region of interest" description="Disordered" evidence="1">
    <location>
        <begin position="1"/>
        <end position="38"/>
    </location>
</feature>